<dbReference type="CDD" id="cd10147">
    <property type="entry name" value="Wzt_C-like"/>
    <property type="match status" value="1"/>
</dbReference>
<proteinExistence type="inferred from homology"/>
<dbReference type="EMBL" id="CP032344">
    <property type="protein sequence ID" value="QCO13755.1"/>
    <property type="molecule type" value="Genomic_DNA"/>
</dbReference>
<organism evidence="8 9">
    <name type="scientific">Azospirillum brasilense</name>
    <dbReference type="NCBI Taxonomy" id="192"/>
    <lineage>
        <taxon>Bacteria</taxon>
        <taxon>Pseudomonadati</taxon>
        <taxon>Pseudomonadota</taxon>
        <taxon>Alphaproteobacteria</taxon>
        <taxon>Rhodospirillales</taxon>
        <taxon>Azospirillaceae</taxon>
        <taxon>Azospirillum</taxon>
    </lineage>
</organism>
<dbReference type="GO" id="GO:0005524">
    <property type="term" value="F:ATP binding"/>
    <property type="evidence" value="ECO:0007669"/>
    <property type="project" value="UniProtKB-KW"/>
</dbReference>
<dbReference type="PROSITE" id="PS50893">
    <property type="entry name" value="ABC_TRANSPORTER_2"/>
    <property type="match status" value="1"/>
</dbReference>
<dbReference type="InterPro" id="IPR003439">
    <property type="entry name" value="ABC_transporter-like_ATP-bd"/>
</dbReference>
<geneLocation type="plasmid" evidence="8 9">
    <name>p5</name>
</geneLocation>
<keyword evidence="3" id="KW-0547">Nucleotide-binding</keyword>
<sequence>MPSDGDVSIRVSGVGKCYHIYARPQDRLLQFLLRGRRQFYREFWALKDIDLTIRRGESVALIGRNGAGKSTLLQVISGVLQPTGGSMDVRGRIAPLLELGSSFNPEFSGMENIGLSASVLGLSEEQIAERREAIIAFADIGDFIHQPVRTYSSGMQARLAFAVAAHVDAEILIVDEILSVGDIAFTQKCTRFIREFRERGTLLFVSHDIGAITALCDRAVWLSGGTVVADGVPREVAHHYKAWMAGPQQHMTAQDFLETLKTAEAEATEVEAEAEAEAAVEAEVVVTQGGPDGETALVQTLDAQVQTVFRRDVLSSGEGGAKILQAWIEDARGTPVSMVNGGDLVTLCIEAEAQQTLDSLIVGFGVKDRLGQTMFAWDTTKTDLVIPPVNVGDRFRAGFRFHFPYLLGGTYTTNLAIANGTSDMYIQHHWMYDALEFHVQWSTVAQGLFGIPMDGVSLAINP</sequence>
<dbReference type="InterPro" id="IPR029439">
    <property type="entry name" value="Wzt_C"/>
</dbReference>
<protein>
    <submittedName>
        <fullName evidence="8">ABC transporter ATP-binding protein</fullName>
    </submittedName>
</protein>
<dbReference type="Proteomes" id="UP000298774">
    <property type="component" value="Plasmid p5"/>
</dbReference>
<feature type="domain" description="ABC transporter" evidence="6">
    <location>
        <begin position="29"/>
        <end position="249"/>
    </location>
</feature>
<dbReference type="Gene3D" id="3.40.50.300">
    <property type="entry name" value="P-loop containing nucleotide triphosphate hydrolases"/>
    <property type="match status" value="1"/>
</dbReference>
<accession>A0A4D8QSA6</accession>
<evidence type="ECO:0000256" key="4">
    <source>
        <dbReference type="ARBA" id="ARBA00022840"/>
    </source>
</evidence>
<evidence type="ECO:0000259" key="6">
    <source>
        <dbReference type="PROSITE" id="PS50893"/>
    </source>
</evidence>
<feature type="coiled-coil region" evidence="5">
    <location>
        <begin position="253"/>
        <end position="280"/>
    </location>
</feature>
<evidence type="ECO:0000313" key="7">
    <source>
        <dbReference type="EMBL" id="QCO13747.1"/>
    </source>
</evidence>
<evidence type="ECO:0000313" key="8">
    <source>
        <dbReference type="EMBL" id="QCO13755.1"/>
    </source>
</evidence>
<dbReference type="AlphaFoldDB" id="A0A4D8QSA6"/>
<keyword evidence="4 8" id="KW-0067">ATP-binding</keyword>
<dbReference type="InterPro" id="IPR015860">
    <property type="entry name" value="ABC_transpr_TagH-like"/>
</dbReference>
<reference evidence="8 9" key="1">
    <citation type="submission" date="2018-09" db="EMBL/GenBank/DDBJ databases">
        <title>Whole genome based analysis of evolution and adaptive divergence in Indian and Brazilian strains of Azospirillum brasilense.</title>
        <authorList>
            <person name="Singh C."/>
            <person name="Tripathi A.K."/>
        </authorList>
    </citation>
    <scope>NUCLEOTIDE SEQUENCE [LARGE SCALE GENOMIC DNA]</scope>
    <source>
        <strain evidence="8 9">MTCC4038</strain>
        <plasmid evidence="8 9">p5</plasmid>
    </source>
</reference>
<dbReference type="InterPro" id="IPR050683">
    <property type="entry name" value="Bact_Polysacc_Export_ATP-bd"/>
</dbReference>
<evidence type="ECO:0000256" key="1">
    <source>
        <dbReference type="ARBA" id="ARBA00005417"/>
    </source>
</evidence>
<dbReference type="GO" id="GO:0140359">
    <property type="term" value="F:ABC-type transporter activity"/>
    <property type="evidence" value="ECO:0007669"/>
    <property type="project" value="InterPro"/>
</dbReference>
<keyword evidence="2" id="KW-0813">Transport</keyword>
<dbReference type="GO" id="GO:0016887">
    <property type="term" value="F:ATP hydrolysis activity"/>
    <property type="evidence" value="ECO:0007669"/>
    <property type="project" value="InterPro"/>
</dbReference>
<dbReference type="CDD" id="cd03220">
    <property type="entry name" value="ABC_KpsT_Wzt"/>
    <property type="match status" value="1"/>
</dbReference>
<evidence type="ECO:0000256" key="3">
    <source>
        <dbReference type="ARBA" id="ARBA00022741"/>
    </source>
</evidence>
<keyword evidence="5" id="KW-0175">Coiled coil</keyword>
<dbReference type="Pfam" id="PF14524">
    <property type="entry name" value="Wzt_C"/>
    <property type="match status" value="1"/>
</dbReference>
<name>A0A4D8QSA6_AZOBR</name>
<dbReference type="EMBL" id="CP032344">
    <property type="protein sequence ID" value="QCO13747.1"/>
    <property type="molecule type" value="Genomic_DNA"/>
</dbReference>
<keyword evidence="8" id="KW-0614">Plasmid</keyword>
<dbReference type="PANTHER" id="PTHR46743">
    <property type="entry name" value="TEICHOIC ACIDS EXPORT ATP-BINDING PROTEIN TAGH"/>
    <property type="match status" value="1"/>
</dbReference>
<dbReference type="PROSITE" id="PS00211">
    <property type="entry name" value="ABC_TRANSPORTER_1"/>
    <property type="match status" value="1"/>
</dbReference>
<dbReference type="Gene3D" id="2.70.50.60">
    <property type="entry name" value="abc- transporter (atp binding component) like domain"/>
    <property type="match status" value="1"/>
</dbReference>
<dbReference type="SUPFAM" id="SSF52540">
    <property type="entry name" value="P-loop containing nucleoside triphosphate hydrolases"/>
    <property type="match status" value="1"/>
</dbReference>
<dbReference type="InterPro" id="IPR017871">
    <property type="entry name" value="ABC_transporter-like_CS"/>
</dbReference>
<evidence type="ECO:0000256" key="2">
    <source>
        <dbReference type="ARBA" id="ARBA00022448"/>
    </source>
</evidence>
<evidence type="ECO:0000256" key="5">
    <source>
        <dbReference type="SAM" id="Coils"/>
    </source>
</evidence>
<gene>
    <name evidence="7" type="ORF">D3868_32020</name>
    <name evidence="8" type="ORF">D3868_32555</name>
</gene>
<dbReference type="SMART" id="SM00382">
    <property type="entry name" value="AAA"/>
    <property type="match status" value="1"/>
</dbReference>
<dbReference type="PANTHER" id="PTHR46743:SF2">
    <property type="entry name" value="TEICHOIC ACIDS EXPORT ATP-BINDING PROTEIN TAGH"/>
    <property type="match status" value="1"/>
</dbReference>
<dbReference type="GO" id="GO:0016020">
    <property type="term" value="C:membrane"/>
    <property type="evidence" value="ECO:0007669"/>
    <property type="project" value="InterPro"/>
</dbReference>
<dbReference type="InterPro" id="IPR003593">
    <property type="entry name" value="AAA+_ATPase"/>
</dbReference>
<comment type="similarity">
    <text evidence="1">Belongs to the ABC transporter superfamily.</text>
</comment>
<evidence type="ECO:0000313" key="9">
    <source>
        <dbReference type="Proteomes" id="UP000298774"/>
    </source>
</evidence>
<dbReference type="Pfam" id="PF00005">
    <property type="entry name" value="ABC_tran"/>
    <property type="match status" value="1"/>
</dbReference>
<dbReference type="InterPro" id="IPR027417">
    <property type="entry name" value="P-loop_NTPase"/>
</dbReference>